<evidence type="ECO:0000313" key="2">
    <source>
        <dbReference type="Proteomes" id="UP000619101"/>
    </source>
</evidence>
<evidence type="ECO:0000313" key="1">
    <source>
        <dbReference type="EMBL" id="MBD8037125.1"/>
    </source>
</evidence>
<organism evidence="1 2">
    <name type="scientific">Solibacillus faecavium</name>
    <dbReference type="NCBI Taxonomy" id="2762221"/>
    <lineage>
        <taxon>Bacteria</taxon>
        <taxon>Bacillati</taxon>
        <taxon>Bacillota</taxon>
        <taxon>Bacilli</taxon>
        <taxon>Bacillales</taxon>
        <taxon>Caryophanaceae</taxon>
        <taxon>Solibacillus</taxon>
    </lineage>
</organism>
<accession>A0ABR8XYW4</accession>
<sequence>MENHDSQTTLTSYVFYGTKKPLIGATINGKFRKILLTRLYHIVTEKGE</sequence>
<dbReference type="Proteomes" id="UP000619101">
    <property type="component" value="Unassembled WGS sequence"/>
</dbReference>
<gene>
    <name evidence="1" type="ORF">H9635_10240</name>
</gene>
<comment type="caution">
    <text evidence="1">The sequence shown here is derived from an EMBL/GenBank/DDBJ whole genome shotgun (WGS) entry which is preliminary data.</text>
</comment>
<dbReference type="RefSeq" id="WP_191700195.1">
    <property type="nucleotide sequence ID" value="NZ_JACSPZ010000004.1"/>
</dbReference>
<dbReference type="EMBL" id="JACSPZ010000004">
    <property type="protein sequence ID" value="MBD8037125.1"/>
    <property type="molecule type" value="Genomic_DNA"/>
</dbReference>
<keyword evidence="2" id="KW-1185">Reference proteome</keyword>
<protein>
    <submittedName>
        <fullName evidence="1">Uncharacterized protein</fullName>
    </submittedName>
</protein>
<reference evidence="1 2" key="1">
    <citation type="submission" date="2020-08" db="EMBL/GenBank/DDBJ databases">
        <title>A Genomic Blueprint of the Chicken Gut Microbiome.</title>
        <authorList>
            <person name="Gilroy R."/>
            <person name="Ravi A."/>
            <person name="Getino M."/>
            <person name="Pursley I."/>
            <person name="Horton D.L."/>
            <person name="Alikhan N.-F."/>
            <person name="Baker D."/>
            <person name="Gharbi K."/>
            <person name="Hall N."/>
            <person name="Watson M."/>
            <person name="Adriaenssens E.M."/>
            <person name="Foster-Nyarko E."/>
            <person name="Jarju S."/>
            <person name="Secka A."/>
            <person name="Antonio M."/>
            <person name="Oren A."/>
            <person name="Chaudhuri R."/>
            <person name="La Ragione R.M."/>
            <person name="Hildebrand F."/>
            <person name="Pallen M.J."/>
        </authorList>
    </citation>
    <scope>NUCLEOTIDE SEQUENCE [LARGE SCALE GENOMIC DNA]</scope>
    <source>
        <strain evidence="1 2">A46</strain>
    </source>
</reference>
<proteinExistence type="predicted"/>
<name>A0ABR8XYW4_9BACL</name>